<dbReference type="AlphaFoldDB" id="A0A1W1YKT8"/>
<dbReference type="Proteomes" id="UP000192418">
    <property type="component" value="Unassembled WGS sequence"/>
</dbReference>
<proteinExistence type="predicted"/>
<evidence type="ECO:0000313" key="2">
    <source>
        <dbReference type="EMBL" id="SMC36759.1"/>
    </source>
</evidence>
<evidence type="ECO:0000313" key="3">
    <source>
        <dbReference type="Proteomes" id="UP000192418"/>
    </source>
</evidence>
<organism evidence="2 3">
    <name type="scientific">Desulfocicer vacuolatum DSM 3385</name>
    <dbReference type="NCBI Taxonomy" id="1121400"/>
    <lineage>
        <taxon>Bacteria</taxon>
        <taxon>Pseudomonadati</taxon>
        <taxon>Thermodesulfobacteriota</taxon>
        <taxon>Desulfobacteria</taxon>
        <taxon>Desulfobacterales</taxon>
        <taxon>Desulfobacteraceae</taxon>
        <taxon>Desulfocicer</taxon>
    </lineage>
</organism>
<feature type="domain" description="DUF2914" evidence="1">
    <location>
        <begin position="78"/>
        <end position="138"/>
    </location>
</feature>
<reference evidence="2 3" key="1">
    <citation type="submission" date="2017-04" db="EMBL/GenBank/DDBJ databases">
        <authorList>
            <person name="Afonso C.L."/>
            <person name="Miller P.J."/>
            <person name="Scott M.A."/>
            <person name="Spackman E."/>
            <person name="Goraichik I."/>
            <person name="Dimitrov K.M."/>
            <person name="Suarez D.L."/>
            <person name="Swayne D.E."/>
        </authorList>
    </citation>
    <scope>NUCLEOTIDE SEQUENCE [LARGE SCALE GENOMIC DNA]</scope>
    <source>
        <strain evidence="2 3">DSM 3385</strain>
    </source>
</reference>
<sequence length="140" mass="16240">MKILKITLLIIQTFFVISPLPAGAGEIQEVMPSTMVLSHAVMCESIEDFKPRNPAIVFSIDLGKVFCFTTFKQITETTRIYHKWFQRNRLVSQKKLTLKPPQWSTISSMQLRMADRGPWYVEITDKDDTLLQRLRFSISD</sequence>
<name>A0A1W1YKT8_9BACT</name>
<dbReference type="EMBL" id="FWXY01000001">
    <property type="protein sequence ID" value="SMC36759.1"/>
    <property type="molecule type" value="Genomic_DNA"/>
</dbReference>
<accession>A0A1W1YKT8</accession>
<gene>
    <name evidence="2" type="ORF">SAMN02746065_101152</name>
</gene>
<dbReference type="Pfam" id="PF11141">
    <property type="entry name" value="DUF2914"/>
    <property type="match status" value="1"/>
</dbReference>
<protein>
    <recommendedName>
        <fullName evidence="1">DUF2914 domain-containing protein</fullName>
    </recommendedName>
</protein>
<keyword evidence="3" id="KW-1185">Reference proteome</keyword>
<dbReference type="STRING" id="1121400.SAMN02746065_101152"/>
<evidence type="ECO:0000259" key="1">
    <source>
        <dbReference type="Pfam" id="PF11141"/>
    </source>
</evidence>
<dbReference type="RefSeq" id="WP_084066467.1">
    <property type="nucleotide sequence ID" value="NZ_FWXY01000001.1"/>
</dbReference>
<dbReference type="InterPro" id="IPR022606">
    <property type="entry name" value="DUF2914"/>
</dbReference>